<dbReference type="GO" id="GO:0004222">
    <property type="term" value="F:metalloendopeptidase activity"/>
    <property type="evidence" value="ECO:0007669"/>
    <property type="project" value="InterPro"/>
</dbReference>
<name>A0A2A2G8L1_9BACT</name>
<evidence type="ECO:0000259" key="5">
    <source>
        <dbReference type="Pfam" id="PF05193"/>
    </source>
</evidence>
<dbReference type="InterPro" id="IPR050361">
    <property type="entry name" value="MPP/UQCRC_Complex"/>
</dbReference>
<dbReference type="InterPro" id="IPR011765">
    <property type="entry name" value="Pept_M16_N"/>
</dbReference>
<evidence type="ECO:0000313" key="6">
    <source>
        <dbReference type="EMBL" id="PAU93951.1"/>
    </source>
</evidence>
<dbReference type="GO" id="GO:0006508">
    <property type="term" value="P:proteolysis"/>
    <property type="evidence" value="ECO:0007669"/>
    <property type="project" value="InterPro"/>
</dbReference>
<dbReference type="OrthoDB" id="9811314at2"/>
<dbReference type="Pfam" id="PF05193">
    <property type="entry name" value="Peptidase_M16_C"/>
    <property type="match status" value="1"/>
</dbReference>
<proteinExistence type="inferred from homology"/>
<evidence type="ECO:0000313" key="7">
    <source>
        <dbReference type="Proteomes" id="UP000218831"/>
    </source>
</evidence>
<protein>
    <submittedName>
        <fullName evidence="6">Peptidase M16</fullName>
    </submittedName>
</protein>
<dbReference type="Gene3D" id="3.30.830.10">
    <property type="entry name" value="Metalloenzyme, LuxS/M16 peptidase-like"/>
    <property type="match status" value="2"/>
</dbReference>
<evidence type="ECO:0000256" key="1">
    <source>
        <dbReference type="ARBA" id="ARBA00001947"/>
    </source>
</evidence>
<dbReference type="InterPro" id="IPR007863">
    <property type="entry name" value="Peptidase_M16_C"/>
</dbReference>
<dbReference type="Proteomes" id="UP000218831">
    <property type="component" value="Unassembled WGS sequence"/>
</dbReference>
<accession>A0A2A2G8L1</accession>
<feature type="domain" description="Peptidase M16 N-terminal" evidence="4">
    <location>
        <begin position="23"/>
        <end position="169"/>
    </location>
</feature>
<feature type="domain" description="Peptidase M16 C-terminal" evidence="5">
    <location>
        <begin position="177"/>
        <end position="351"/>
    </location>
</feature>
<dbReference type="RefSeq" id="WP_095606627.1">
    <property type="nucleotide sequence ID" value="NZ_NSKE01000006.1"/>
</dbReference>
<dbReference type="FunFam" id="3.30.830.10:FF:000008">
    <property type="entry name" value="Mitochondrial-processing peptidase subunit beta"/>
    <property type="match status" value="1"/>
</dbReference>
<reference evidence="6 7" key="1">
    <citation type="submission" date="2017-08" db="EMBL/GenBank/DDBJ databases">
        <title>Aliifodinibius alkalisoli sp. nov., isolated from saline alkaline soil.</title>
        <authorList>
            <person name="Liu D."/>
            <person name="Zhang G."/>
        </authorList>
    </citation>
    <scope>NUCLEOTIDE SEQUENCE [LARGE SCALE GENOMIC DNA]</scope>
    <source>
        <strain evidence="6 7">WN023</strain>
    </source>
</reference>
<dbReference type="AlphaFoldDB" id="A0A2A2G8L1"/>
<dbReference type="InterPro" id="IPR001431">
    <property type="entry name" value="Pept_M16_Zn_BS"/>
</dbReference>
<evidence type="ECO:0000259" key="4">
    <source>
        <dbReference type="Pfam" id="PF00675"/>
    </source>
</evidence>
<dbReference type="PROSITE" id="PS00143">
    <property type="entry name" value="INSULINASE"/>
    <property type="match status" value="1"/>
</dbReference>
<dbReference type="SUPFAM" id="SSF63411">
    <property type="entry name" value="LuxS/MPP-like metallohydrolase"/>
    <property type="match status" value="2"/>
</dbReference>
<dbReference type="GO" id="GO:0046872">
    <property type="term" value="F:metal ion binding"/>
    <property type="evidence" value="ECO:0007669"/>
    <property type="project" value="InterPro"/>
</dbReference>
<evidence type="ECO:0000256" key="3">
    <source>
        <dbReference type="RuleBase" id="RU004447"/>
    </source>
</evidence>
<comment type="similarity">
    <text evidence="2 3">Belongs to the peptidase M16 family.</text>
</comment>
<keyword evidence="7" id="KW-1185">Reference proteome</keyword>
<dbReference type="EMBL" id="NSKE01000006">
    <property type="protein sequence ID" value="PAU93951.1"/>
    <property type="molecule type" value="Genomic_DNA"/>
</dbReference>
<organism evidence="6 7">
    <name type="scientific">Fodinibius salipaludis</name>
    <dbReference type="NCBI Taxonomy" id="2032627"/>
    <lineage>
        <taxon>Bacteria</taxon>
        <taxon>Pseudomonadati</taxon>
        <taxon>Balneolota</taxon>
        <taxon>Balneolia</taxon>
        <taxon>Balneolales</taxon>
        <taxon>Balneolaceae</taxon>
        <taxon>Fodinibius</taxon>
    </lineage>
</organism>
<evidence type="ECO:0000256" key="2">
    <source>
        <dbReference type="ARBA" id="ARBA00007261"/>
    </source>
</evidence>
<dbReference type="Pfam" id="PF00675">
    <property type="entry name" value="Peptidase_M16"/>
    <property type="match status" value="1"/>
</dbReference>
<dbReference type="InterPro" id="IPR011249">
    <property type="entry name" value="Metalloenz_LuxS/M16"/>
</dbReference>
<gene>
    <name evidence="6" type="ORF">CK503_09805</name>
</gene>
<comment type="cofactor">
    <cofactor evidence="1">
        <name>Zn(2+)</name>
        <dbReference type="ChEBI" id="CHEBI:29105"/>
    </cofactor>
</comment>
<dbReference type="PANTHER" id="PTHR11851">
    <property type="entry name" value="METALLOPROTEASE"/>
    <property type="match status" value="1"/>
</dbReference>
<comment type="caution">
    <text evidence="6">The sequence shown here is derived from an EMBL/GenBank/DDBJ whole genome shotgun (WGS) entry which is preliminary data.</text>
</comment>
<sequence length="419" mass="47934">MSSTQNMKEIDFVNKTTLENGLKIVTEHVDSVKSVAVGIWAKTGSRNETHNMAGVTHFLEHMLFKGTDNRSSLDIAMSMESVGGYLNAFTSSEYTCYYSRCLNTQLERALDVLSDMVLHPSFPEDEIEKEKKVVIEEMKMYRDSPNDYLFEQFSGQVFKGHPLGNSTLGFEDTVSAFERQDLYDYMDERYQPDNLLVSVAGNVDHDRVVELVQDYFSEVEPKNTVDENPPLPDYEAGYLELTKPIEQTHLITGRRGLHYDHDDKFRLLLANTVLGGGMSSRLHQNVREKYGYCYTITSFNQSYSDTGLYGIYVGTDKDYVDHVRELIEAELDKLKQDPIPQKELSEAKAQLKGKLMLSVESMSNRMSRLAKSEIYFDRFVTLDELQEKIDAVEADQVQDFAQDFFDNNLFSEALLLPEV</sequence>
<dbReference type="PANTHER" id="PTHR11851:SF49">
    <property type="entry name" value="MITOCHONDRIAL-PROCESSING PEPTIDASE SUBUNIT ALPHA"/>
    <property type="match status" value="1"/>
</dbReference>